<comment type="subcellular location">
    <subcellularLocation>
        <location evidence="1 7">Cell membrane</location>
        <topology evidence="1 7">Multi-pass membrane protein</topology>
    </subcellularLocation>
</comment>
<dbReference type="CDD" id="cd06261">
    <property type="entry name" value="TM_PBP2"/>
    <property type="match status" value="1"/>
</dbReference>
<keyword evidence="3" id="KW-1003">Cell membrane</keyword>
<dbReference type="InterPro" id="IPR000515">
    <property type="entry name" value="MetI-like"/>
</dbReference>
<evidence type="ECO:0000313" key="10">
    <source>
        <dbReference type="Proteomes" id="UP000681526"/>
    </source>
</evidence>
<accession>A0ABM8V8G6</accession>
<proteinExistence type="inferred from homology"/>
<evidence type="ECO:0000256" key="7">
    <source>
        <dbReference type="RuleBase" id="RU363032"/>
    </source>
</evidence>
<organism evidence="9 10">
    <name type="scientific">Thermobacillus xylanilyticus</name>
    <dbReference type="NCBI Taxonomy" id="76633"/>
    <lineage>
        <taxon>Bacteria</taxon>
        <taxon>Bacillati</taxon>
        <taxon>Bacillota</taxon>
        <taxon>Bacilli</taxon>
        <taxon>Bacillales</taxon>
        <taxon>Paenibacillaceae</taxon>
        <taxon>Thermobacillus</taxon>
    </lineage>
</organism>
<dbReference type="Gene3D" id="1.10.3720.10">
    <property type="entry name" value="MetI-like"/>
    <property type="match status" value="1"/>
</dbReference>
<evidence type="ECO:0000313" key="9">
    <source>
        <dbReference type="EMBL" id="CAG5092056.1"/>
    </source>
</evidence>
<evidence type="ECO:0000256" key="6">
    <source>
        <dbReference type="ARBA" id="ARBA00023136"/>
    </source>
</evidence>
<keyword evidence="5 7" id="KW-1133">Transmembrane helix</keyword>
<comment type="similarity">
    <text evidence="7">Belongs to the binding-protein-dependent transport system permease family.</text>
</comment>
<keyword evidence="10" id="KW-1185">Reference proteome</keyword>
<feature type="transmembrane region" description="Helical" evidence="7">
    <location>
        <begin position="195"/>
        <end position="216"/>
    </location>
</feature>
<dbReference type="InterPro" id="IPR035906">
    <property type="entry name" value="MetI-like_sf"/>
</dbReference>
<gene>
    <name evidence="9" type="primary">txxe 3238</name>
    <name evidence="9" type="ORF">TXXE_17535</name>
</gene>
<dbReference type="SUPFAM" id="SSF161098">
    <property type="entry name" value="MetI-like"/>
    <property type="match status" value="1"/>
</dbReference>
<dbReference type="PANTHER" id="PTHR43744">
    <property type="entry name" value="ABC TRANSPORTER PERMEASE PROTEIN MG189-RELATED-RELATED"/>
    <property type="match status" value="1"/>
</dbReference>
<evidence type="ECO:0000256" key="4">
    <source>
        <dbReference type="ARBA" id="ARBA00022692"/>
    </source>
</evidence>
<dbReference type="EMBL" id="CAJRAY010000089">
    <property type="protein sequence ID" value="CAG5092056.1"/>
    <property type="molecule type" value="Genomic_DNA"/>
</dbReference>
<evidence type="ECO:0000256" key="3">
    <source>
        <dbReference type="ARBA" id="ARBA00022475"/>
    </source>
</evidence>
<feature type="transmembrane region" description="Helical" evidence="7">
    <location>
        <begin position="108"/>
        <end position="126"/>
    </location>
</feature>
<feature type="transmembrane region" description="Helical" evidence="7">
    <location>
        <begin position="138"/>
        <end position="159"/>
    </location>
</feature>
<name>A0ABM8V8G6_THEXY</name>
<keyword evidence="6 7" id="KW-0472">Membrane</keyword>
<dbReference type="PANTHER" id="PTHR43744:SF12">
    <property type="entry name" value="ABC TRANSPORTER PERMEASE PROTEIN MG189-RELATED"/>
    <property type="match status" value="1"/>
</dbReference>
<reference evidence="9 10" key="1">
    <citation type="submission" date="2021-04" db="EMBL/GenBank/DDBJ databases">
        <authorList>
            <person name="Rakotoarivonina H."/>
        </authorList>
    </citation>
    <scope>NUCLEOTIDE SEQUENCE [LARGE SCALE GENOMIC DNA]</scope>
    <source>
        <strain evidence="9 10">XE</strain>
    </source>
</reference>
<dbReference type="Pfam" id="PF00528">
    <property type="entry name" value="BPD_transp_1"/>
    <property type="match status" value="1"/>
</dbReference>
<evidence type="ECO:0000256" key="5">
    <source>
        <dbReference type="ARBA" id="ARBA00022989"/>
    </source>
</evidence>
<feature type="transmembrane region" description="Helical" evidence="7">
    <location>
        <begin position="246"/>
        <end position="264"/>
    </location>
</feature>
<feature type="transmembrane region" description="Helical" evidence="7">
    <location>
        <begin position="72"/>
        <end position="96"/>
    </location>
</feature>
<comment type="caution">
    <text evidence="9">The sequence shown here is derived from an EMBL/GenBank/DDBJ whole genome shotgun (WGS) entry which is preliminary data.</text>
</comment>
<dbReference type="PROSITE" id="PS50928">
    <property type="entry name" value="ABC_TM1"/>
    <property type="match status" value="1"/>
</dbReference>
<dbReference type="Proteomes" id="UP000681526">
    <property type="component" value="Unassembled WGS sequence"/>
</dbReference>
<protein>
    <submittedName>
        <fullName evidence="9">Binding-protein-dependent transport systems inner membrane component</fullName>
    </submittedName>
</protein>
<evidence type="ECO:0000256" key="1">
    <source>
        <dbReference type="ARBA" id="ARBA00004651"/>
    </source>
</evidence>
<feature type="transmembrane region" description="Helical" evidence="7">
    <location>
        <begin position="7"/>
        <end position="27"/>
    </location>
</feature>
<evidence type="ECO:0000259" key="8">
    <source>
        <dbReference type="PROSITE" id="PS50928"/>
    </source>
</evidence>
<keyword evidence="4 7" id="KW-0812">Transmembrane</keyword>
<feature type="domain" description="ABC transmembrane type-1" evidence="8">
    <location>
        <begin position="73"/>
        <end position="264"/>
    </location>
</feature>
<dbReference type="RefSeq" id="WP_213486294.1">
    <property type="nucleotide sequence ID" value="NZ_CAJRAY010000089.1"/>
</dbReference>
<sequence>MRTKINRLLLILLATAIGVMFIVPLIWMVTISLKSDIEAFLPDLSFIPKEPTLINYIEALKGGDLDVPIIRWIFNSLIVSTVGTVLVLTIDALAAYGLARLDVPFRKALISMFLSTMMIPGIVWFVPQYILFQDLGLIGTYGAFFLPATAGVFGVFLLYQFFLGYPTEIEEAAYMDGANKWQIFVRMFLPASKSILWTLAVITFMGIFNDYIWPYYVSGGNEDMLTLTAGIAVMTHGSYVNYPNKLMALSVIATLPILIVFLLAQKSIVKGIIHSGIK</sequence>
<evidence type="ECO:0000256" key="2">
    <source>
        <dbReference type="ARBA" id="ARBA00022448"/>
    </source>
</evidence>
<keyword evidence="2 7" id="KW-0813">Transport</keyword>